<sequence length="1089" mass="125223">MSQKEHYVEDMQRSVKRLTVSATKEVLLILTEFYAGVTEWSEKNVHHSERVVNSPTGPYVVFKNVTVLCEFCCDGNNVNMMDELLDGLRVSGMGADSIMLGIVYSAMEQAFDKVCCKEGVIERLNEKSRFCELAVMQLDWCLKFVQEKNYMFVLDESICEREKLVSDLLETRDRIHRRLEETEFAIAEMDRELSERFENEMNLSRALEIKDRELQSLRSSFEADKKGSDGWVTGDDGRDGDFCELKNSVDQQFFNIKQKLEDERINITSGMRKMSQDMLNGVDDCEPDLELNVNGNGNSDSRENELKGISSELDPPNYSLRRELSTGFEKMGSDIDILKETLDVAFGMMSNAISLAEVGPTEQQWRWAVEKDAVAVVFRGFVRDVQEDVQRKVGERSKCGSRVLLSENWSQLMDEIAGLHHDLDQLVGRNEDRVQTVTIRDSATSPPVKNVGGSASIAKEMICSKQKVPSDESDVSVDRCENFENTYSEVKEQGHLEEGFQEDQEGQGSLVAAIIRNHESIIRQKSEELNWLKGELLREKGCSAFKKDKGRDAIKKRIDDVISRLDSVIRENAKLDTSCDDSRCFDEKDSISRPLSEEVRQQKEEQEDSDMRTVIMNDISVILHKSLVKDLHYKLHKYDTMNQIRNEVSEVFFRETVKEWNHKIESYNVESHIREAANGGFASKVYLLGRNEASLMEDSPANQFQNFEGLIGQDVQEIVLRETLQEWRTFVVGLNFENLIREEVFHIVFSNAVKDINSTLSLNLTEYKKAMTKSIPQVDLSSNSKKLEELECRVRDDVCMTFLRQMVKEWKKEVDIVNTHNLIRNQESSQKVVLSDNMLQGVQIWQKNDLMQILESLSNCFELKENLILTANLELIERNAHLQLFELEHEKREHQLAHPNGVLIMKDEALGSVINNLEKAMQHIIFGKVRLKELRSCLGLAVGDLTGRCGKMTSFEVHVEDRKDSDILLEKWREVQKIPFDPVFTNIANFSKTIGEFERLAHEKLGYNMSRLKELKHQLDLSVESVTSAKKKELLYKRAFVRRCCNLQKAEIEVDLLADELDDLLILLEKIYIALDHYSPVLQHYFGVR</sequence>
<dbReference type="EMBL" id="JADFTS010000007">
    <property type="protein sequence ID" value="KAF9595686.1"/>
    <property type="molecule type" value="Genomic_DNA"/>
</dbReference>
<comment type="caution">
    <text evidence="2">The sequence shown here is derived from an EMBL/GenBank/DDBJ whole genome shotgun (WGS) entry which is preliminary data.</text>
</comment>
<evidence type="ECO:0000313" key="3">
    <source>
        <dbReference type="Proteomes" id="UP000631114"/>
    </source>
</evidence>
<organism evidence="2 3">
    <name type="scientific">Coptis chinensis</name>
    <dbReference type="NCBI Taxonomy" id="261450"/>
    <lineage>
        <taxon>Eukaryota</taxon>
        <taxon>Viridiplantae</taxon>
        <taxon>Streptophyta</taxon>
        <taxon>Embryophyta</taxon>
        <taxon>Tracheophyta</taxon>
        <taxon>Spermatophyta</taxon>
        <taxon>Magnoliopsida</taxon>
        <taxon>Ranunculales</taxon>
        <taxon>Ranunculaceae</taxon>
        <taxon>Coptidoideae</taxon>
        <taxon>Coptis</taxon>
    </lineage>
</organism>
<evidence type="ECO:0000313" key="2">
    <source>
        <dbReference type="EMBL" id="KAF9595686.1"/>
    </source>
</evidence>
<proteinExistence type="predicted"/>
<evidence type="ECO:0008006" key="4">
    <source>
        <dbReference type="Google" id="ProtNLM"/>
    </source>
</evidence>
<dbReference type="AlphaFoldDB" id="A0A835HAE6"/>
<feature type="region of interest" description="Disordered" evidence="1">
    <location>
        <begin position="291"/>
        <end position="314"/>
    </location>
</feature>
<protein>
    <recommendedName>
        <fullName evidence="4">WPP domain-associated protein</fullName>
    </recommendedName>
</protein>
<dbReference type="PANTHER" id="PTHR33883">
    <property type="entry name" value="WPP DOMAIN-ASSOCIATED PROTEIN"/>
    <property type="match status" value="1"/>
</dbReference>
<gene>
    <name evidence="2" type="ORF">IFM89_002590</name>
</gene>
<dbReference type="PANTHER" id="PTHR33883:SF7">
    <property type="entry name" value="OS04G0521600 PROTEIN"/>
    <property type="match status" value="1"/>
</dbReference>
<reference evidence="2 3" key="1">
    <citation type="submission" date="2020-10" db="EMBL/GenBank/DDBJ databases">
        <title>The Coptis chinensis genome and diversification of protoberbering-type alkaloids.</title>
        <authorList>
            <person name="Wang B."/>
            <person name="Shu S."/>
            <person name="Song C."/>
            <person name="Liu Y."/>
        </authorList>
    </citation>
    <scope>NUCLEOTIDE SEQUENCE [LARGE SCALE GENOMIC DNA]</scope>
    <source>
        <strain evidence="2">HL-2020</strain>
        <tissue evidence="2">Leaf</tissue>
    </source>
</reference>
<accession>A0A835HAE6</accession>
<evidence type="ECO:0000256" key="1">
    <source>
        <dbReference type="SAM" id="MobiDB-lite"/>
    </source>
</evidence>
<keyword evidence="3" id="KW-1185">Reference proteome</keyword>
<name>A0A835HAE6_9MAGN</name>
<dbReference type="Proteomes" id="UP000631114">
    <property type="component" value="Unassembled WGS sequence"/>
</dbReference>
<dbReference type="OrthoDB" id="1868826at2759"/>
<dbReference type="InterPro" id="IPR037490">
    <property type="entry name" value="WAP"/>
</dbReference>